<name>A0A0L0BZ73_LUCCU</name>
<accession>A0A0L0BZ73</accession>
<protein>
    <submittedName>
        <fullName evidence="2">Uncharacterized protein</fullName>
    </submittedName>
</protein>
<feature type="compositionally biased region" description="Polar residues" evidence="1">
    <location>
        <begin position="252"/>
        <end position="267"/>
    </location>
</feature>
<sequence length="387" mass="43801">MAPSQMENQQEQTLGQGYTHKKFNCGYSHKKLGLRLRKREQENKENLSQNQSDQVKSNKPASKGLFRPYALDNNNTPRKRKLSTSSESSEESYYTPIITSAQTSYSYQQQSSQLGITATATSSPQTCPSPALSPNSYAMRLQRQRAALYMRYMMQMQQQNPTAVQTATGYPMGYPNITAPIFNAESLKCLIACRFYSGFALITVRKMAPSQMENQQEQTLGQGYTHKKFNCGYSHKKLGLRLRQREQENKENLSQPQNQQMKVNKPSSKGLFRPYALDENNTPRKRKLSQSSEENYSTPISTPQTSPLSYQQSPQFGLTANTTTPPQTCPSPALSPNSYTMRLQRQRAALYMRYLTQMQQQQQPAALQTSTGYPMGYPNVTAPIFNG</sequence>
<dbReference type="OrthoDB" id="8019205at2759"/>
<feature type="region of interest" description="Disordered" evidence="1">
    <location>
        <begin position="246"/>
        <end position="337"/>
    </location>
</feature>
<dbReference type="EMBL" id="JRES01001125">
    <property type="protein sequence ID" value="KNC25320.1"/>
    <property type="molecule type" value="Genomic_DNA"/>
</dbReference>
<reference evidence="2 3" key="1">
    <citation type="journal article" date="2015" name="Nat. Commun.">
        <title>Lucilia cuprina genome unlocks parasitic fly biology to underpin future interventions.</title>
        <authorList>
            <person name="Anstead C.A."/>
            <person name="Korhonen P.K."/>
            <person name="Young N.D."/>
            <person name="Hall R.S."/>
            <person name="Jex A.R."/>
            <person name="Murali S.C."/>
            <person name="Hughes D.S."/>
            <person name="Lee S.F."/>
            <person name="Perry T."/>
            <person name="Stroehlein A.J."/>
            <person name="Ansell B.R."/>
            <person name="Breugelmans B."/>
            <person name="Hofmann A."/>
            <person name="Qu J."/>
            <person name="Dugan S."/>
            <person name="Lee S.L."/>
            <person name="Chao H."/>
            <person name="Dinh H."/>
            <person name="Han Y."/>
            <person name="Doddapaneni H.V."/>
            <person name="Worley K.C."/>
            <person name="Muzny D.M."/>
            <person name="Ioannidis P."/>
            <person name="Waterhouse R.M."/>
            <person name="Zdobnov E.M."/>
            <person name="James P.J."/>
            <person name="Bagnall N.H."/>
            <person name="Kotze A.C."/>
            <person name="Gibbs R.A."/>
            <person name="Richards S."/>
            <person name="Batterham P."/>
            <person name="Gasser R.B."/>
        </authorList>
    </citation>
    <scope>NUCLEOTIDE SEQUENCE [LARGE SCALE GENOMIC DNA]</scope>
    <source>
        <strain evidence="2 3">LS</strain>
        <tissue evidence="2">Full body</tissue>
    </source>
</reference>
<feature type="compositionally biased region" description="Polar residues" evidence="1">
    <location>
        <begin position="46"/>
        <end position="60"/>
    </location>
</feature>
<keyword evidence="3" id="KW-1185">Reference proteome</keyword>
<dbReference type="AlphaFoldDB" id="A0A0L0BZ73"/>
<comment type="caution">
    <text evidence="2">The sequence shown here is derived from an EMBL/GenBank/DDBJ whole genome shotgun (WGS) entry which is preliminary data.</text>
</comment>
<evidence type="ECO:0000313" key="3">
    <source>
        <dbReference type="Proteomes" id="UP000037069"/>
    </source>
</evidence>
<evidence type="ECO:0000256" key="1">
    <source>
        <dbReference type="SAM" id="MobiDB-lite"/>
    </source>
</evidence>
<evidence type="ECO:0000313" key="2">
    <source>
        <dbReference type="EMBL" id="KNC25320.1"/>
    </source>
</evidence>
<organism evidence="2 3">
    <name type="scientific">Lucilia cuprina</name>
    <name type="common">Green bottle fly</name>
    <name type="synonym">Australian sheep blowfly</name>
    <dbReference type="NCBI Taxonomy" id="7375"/>
    <lineage>
        <taxon>Eukaryota</taxon>
        <taxon>Metazoa</taxon>
        <taxon>Ecdysozoa</taxon>
        <taxon>Arthropoda</taxon>
        <taxon>Hexapoda</taxon>
        <taxon>Insecta</taxon>
        <taxon>Pterygota</taxon>
        <taxon>Neoptera</taxon>
        <taxon>Endopterygota</taxon>
        <taxon>Diptera</taxon>
        <taxon>Brachycera</taxon>
        <taxon>Muscomorpha</taxon>
        <taxon>Oestroidea</taxon>
        <taxon>Calliphoridae</taxon>
        <taxon>Luciliinae</taxon>
        <taxon>Lucilia</taxon>
    </lineage>
</organism>
<proteinExistence type="predicted"/>
<feature type="region of interest" description="Disordered" evidence="1">
    <location>
        <begin position="36"/>
        <end position="93"/>
    </location>
</feature>
<dbReference type="Proteomes" id="UP000037069">
    <property type="component" value="Unassembled WGS sequence"/>
</dbReference>
<gene>
    <name evidence="2" type="ORF">FF38_02540</name>
</gene>
<feature type="compositionally biased region" description="Polar residues" evidence="1">
    <location>
        <begin position="289"/>
        <end position="326"/>
    </location>
</feature>
<feature type="compositionally biased region" description="Low complexity" evidence="1">
    <location>
        <begin position="83"/>
        <end position="93"/>
    </location>
</feature>